<dbReference type="Gene3D" id="1.20.120.1770">
    <property type="match status" value="1"/>
</dbReference>
<dbReference type="CDD" id="cd08761">
    <property type="entry name" value="Cyt_b561_CYB561D2_like"/>
    <property type="match status" value="1"/>
</dbReference>
<name>A0A0H2SJ75_9AGAM</name>
<evidence type="ECO:0000256" key="3">
    <source>
        <dbReference type="ARBA" id="ARBA00022448"/>
    </source>
</evidence>
<dbReference type="PANTHER" id="PTHR15422:SF45">
    <property type="entry name" value="CYTOCHROME B561 DOMAIN-CONTAINING PROTEIN"/>
    <property type="match status" value="1"/>
</dbReference>
<keyword evidence="7" id="KW-0249">Electron transport</keyword>
<keyword evidence="4" id="KW-0349">Heme</keyword>
<dbReference type="GO" id="GO:0046872">
    <property type="term" value="F:metal ion binding"/>
    <property type="evidence" value="ECO:0007669"/>
    <property type="project" value="UniProtKB-KW"/>
</dbReference>
<dbReference type="GO" id="GO:0140575">
    <property type="term" value="F:transmembrane monodehydroascorbate reductase activity"/>
    <property type="evidence" value="ECO:0007669"/>
    <property type="project" value="InterPro"/>
</dbReference>
<dbReference type="EMBL" id="KQ085908">
    <property type="protein sequence ID" value="KLO17146.1"/>
    <property type="molecule type" value="Genomic_DNA"/>
</dbReference>
<keyword evidence="6" id="KW-0479">Metal-binding</keyword>
<reference evidence="13 14" key="1">
    <citation type="submission" date="2015-04" db="EMBL/GenBank/DDBJ databases">
        <title>Complete genome sequence of Schizopora paradoxa KUC8140, a cosmopolitan wood degrader in East Asia.</title>
        <authorList>
            <consortium name="DOE Joint Genome Institute"/>
            <person name="Min B."/>
            <person name="Park H."/>
            <person name="Jang Y."/>
            <person name="Kim J.-J."/>
            <person name="Kim K.H."/>
            <person name="Pangilinan J."/>
            <person name="Lipzen A."/>
            <person name="Riley R."/>
            <person name="Grigoriev I.V."/>
            <person name="Spatafora J.W."/>
            <person name="Choi I.-G."/>
        </authorList>
    </citation>
    <scope>NUCLEOTIDE SEQUENCE [LARGE SCALE GENOMIC DNA]</scope>
    <source>
        <strain evidence="13 14">KUC8140</strain>
    </source>
</reference>
<keyword evidence="9" id="KW-0408">Iron</keyword>
<protein>
    <recommendedName>
        <fullName evidence="12">Cytochrome b561 domain-containing protein</fullName>
    </recommendedName>
</protein>
<accession>A0A0H2SJ75</accession>
<dbReference type="Proteomes" id="UP000053477">
    <property type="component" value="Unassembled WGS sequence"/>
</dbReference>
<dbReference type="InParanoid" id="A0A0H2SJ75"/>
<dbReference type="Pfam" id="PF03188">
    <property type="entry name" value="Cytochrom_B561"/>
    <property type="match status" value="1"/>
</dbReference>
<comment type="cofactor">
    <cofactor evidence="1">
        <name>heme b</name>
        <dbReference type="ChEBI" id="CHEBI:60344"/>
    </cofactor>
</comment>
<keyword evidence="10 11" id="KW-0472">Membrane</keyword>
<dbReference type="OrthoDB" id="432881at2759"/>
<dbReference type="AlphaFoldDB" id="A0A0H2SJ75"/>
<evidence type="ECO:0000256" key="10">
    <source>
        <dbReference type="ARBA" id="ARBA00023136"/>
    </source>
</evidence>
<keyword evidence="5 11" id="KW-0812">Transmembrane</keyword>
<feature type="transmembrane region" description="Helical" evidence="11">
    <location>
        <begin position="117"/>
        <end position="136"/>
    </location>
</feature>
<evidence type="ECO:0000256" key="6">
    <source>
        <dbReference type="ARBA" id="ARBA00022723"/>
    </source>
</evidence>
<dbReference type="InterPro" id="IPR045150">
    <property type="entry name" value="CYB561D1/2"/>
</dbReference>
<dbReference type="InterPro" id="IPR006593">
    <property type="entry name" value="Cyt_b561/ferric_Rdtase_TM"/>
</dbReference>
<gene>
    <name evidence="13" type="ORF">SCHPADRAFT_183058</name>
</gene>
<keyword evidence="8 11" id="KW-1133">Transmembrane helix</keyword>
<evidence type="ECO:0000256" key="2">
    <source>
        <dbReference type="ARBA" id="ARBA00004141"/>
    </source>
</evidence>
<evidence type="ECO:0000256" key="4">
    <source>
        <dbReference type="ARBA" id="ARBA00022617"/>
    </source>
</evidence>
<feature type="transmembrane region" description="Helical" evidence="11">
    <location>
        <begin position="75"/>
        <end position="96"/>
    </location>
</feature>
<evidence type="ECO:0000256" key="8">
    <source>
        <dbReference type="ARBA" id="ARBA00022989"/>
    </source>
</evidence>
<dbReference type="GO" id="GO:0016020">
    <property type="term" value="C:membrane"/>
    <property type="evidence" value="ECO:0007669"/>
    <property type="project" value="UniProtKB-SubCell"/>
</dbReference>
<evidence type="ECO:0000256" key="11">
    <source>
        <dbReference type="SAM" id="Phobius"/>
    </source>
</evidence>
<evidence type="ECO:0000256" key="5">
    <source>
        <dbReference type="ARBA" id="ARBA00022692"/>
    </source>
</evidence>
<feature type="transmembrane region" description="Helical" evidence="11">
    <location>
        <begin position="50"/>
        <end position="69"/>
    </location>
</feature>
<feature type="transmembrane region" description="Helical" evidence="11">
    <location>
        <begin position="148"/>
        <end position="173"/>
    </location>
</feature>
<evidence type="ECO:0000259" key="12">
    <source>
        <dbReference type="Pfam" id="PF03188"/>
    </source>
</evidence>
<comment type="subcellular location">
    <subcellularLocation>
        <location evidence="2">Membrane</location>
        <topology evidence="2">Multi-pass membrane protein</topology>
    </subcellularLocation>
</comment>
<feature type="transmembrane region" description="Helical" evidence="11">
    <location>
        <begin position="194"/>
        <end position="212"/>
    </location>
</feature>
<feature type="transmembrane region" description="Helical" evidence="11">
    <location>
        <begin position="224"/>
        <end position="242"/>
    </location>
</feature>
<evidence type="ECO:0000313" key="13">
    <source>
        <dbReference type="EMBL" id="KLO17146.1"/>
    </source>
</evidence>
<proteinExistence type="predicted"/>
<evidence type="ECO:0000256" key="9">
    <source>
        <dbReference type="ARBA" id="ARBA00023004"/>
    </source>
</evidence>
<feature type="domain" description="Cytochrome b561" evidence="12">
    <location>
        <begin position="91"/>
        <end position="213"/>
    </location>
</feature>
<keyword evidence="3" id="KW-0813">Transport</keyword>
<dbReference type="PANTHER" id="PTHR15422">
    <property type="entry name" value="OS05G0565100 PROTEIN"/>
    <property type="match status" value="1"/>
</dbReference>
<sequence>MESANRRSFGDVDLGSAAALETPIPARDLPSSAELDAALEVKPEGRKGDGAALVVTLVFLIGTWLVIFTNDPSSLGLFAGHPPLQTLAITCFAVGIMTLQPTSQPRTKVLGLVRHQVIMLGLGFPAILTGTILIWANKTIHESAHFTTWHATFGMIAVAWLVIQILLGGFSVWAGGKVFGGGAKAKSVWKYHRLSGYLLFPLLLLTAAIGGGSSTWTSTHVSKGVRVLLYGIAPIVIFLGVWSRMRTSKMNFA</sequence>
<evidence type="ECO:0000256" key="1">
    <source>
        <dbReference type="ARBA" id="ARBA00001970"/>
    </source>
</evidence>
<keyword evidence="14" id="KW-1185">Reference proteome</keyword>
<evidence type="ECO:0000256" key="7">
    <source>
        <dbReference type="ARBA" id="ARBA00022982"/>
    </source>
</evidence>
<organism evidence="13 14">
    <name type="scientific">Schizopora paradoxa</name>
    <dbReference type="NCBI Taxonomy" id="27342"/>
    <lineage>
        <taxon>Eukaryota</taxon>
        <taxon>Fungi</taxon>
        <taxon>Dikarya</taxon>
        <taxon>Basidiomycota</taxon>
        <taxon>Agaricomycotina</taxon>
        <taxon>Agaricomycetes</taxon>
        <taxon>Hymenochaetales</taxon>
        <taxon>Schizoporaceae</taxon>
        <taxon>Schizopora</taxon>
    </lineage>
</organism>
<evidence type="ECO:0000313" key="14">
    <source>
        <dbReference type="Proteomes" id="UP000053477"/>
    </source>
</evidence>